<organism evidence="2">
    <name type="scientific">Guillardia theta (strain CCMP2712)</name>
    <name type="common">Cryptophyte</name>
    <dbReference type="NCBI Taxonomy" id="905079"/>
    <lineage>
        <taxon>Eukaryota</taxon>
        <taxon>Cryptophyceae</taxon>
        <taxon>Pyrenomonadales</taxon>
        <taxon>Geminigeraceae</taxon>
        <taxon>Guillardia</taxon>
    </lineage>
</organism>
<reference evidence="2 4" key="1">
    <citation type="journal article" date="2012" name="Nature">
        <title>Algal genomes reveal evolutionary mosaicism and the fate of nucleomorphs.</title>
        <authorList>
            <consortium name="DOE Joint Genome Institute"/>
            <person name="Curtis B.A."/>
            <person name="Tanifuji G."/>
            <person name="Burki F."/>
            <person name="Gruber A."/>
            <person name="Irimia M."/>
            <person name="Maruyama S."/>
            <person name="Arias M.C."/>
            <person name="Ball S.G."/>
            <person name="Gile G.H."/>
            <person name="Hirakawa Y."/>
            <person name="Hopkins J.F."/>
            <person name="Kuo A."/>
            <person name="Rensing S.A."/>
            <person name="Schmutz J."/>
            <person name="Symeonidi A."/>
            <person name="Elias M."/>
            <person name="Eveleigh R.J."/>
            <person name="Herman E.K."/>
            <person name="Klute M.J."/>
            <person name="Nakayama T."/>
            <person name="Obornik M."/>
            <person name="Reyes-Prieto A."/>
            <person name="Armbrust E.V."/>
            <person name="Aves S.J."/>
            <person name="Beiko R.G."/>
            <person name="Coutinho P."/>
            <person name="Dacks J.B."/>
            <person name="Durnford D.G."/>
            <person name="Fast N.M."/>
            <person name="Green B.R."/>
            <person name="Grisdale C.J."/>
            <person name="Hempel F."/>
            <person name="Henrissat B."/>
            <person name="Hoppner M.P."/>
            <person name="Ishida K."/>
            <person name="Kim E."/>
            <person name="Koreny L."/>
            <person name="Kroth P.G."/>
            <person name="Liu Y."/>
            <person name="Malik S.B."/>
            <person name="Maier U.G."/>
            <person name="McRose D."/>
            <person name="Mock T."/>
            <person name="Neilson J.A."/>
            <person name="Onodera N.T."/>
            <person name="Poole A.M."/>
            <person name="Pritham E.J."/>
            <person name="Richards T.A."/>
            <person name="Rocap G."/>
            <person name="Roy S.W."/>
            <person name="Sarai C."/>
            <person name="Schaack S."/>
            <person name="Shirato S."/>
            <person name="Slamovits C.H."/>
            <person name="Spencer D.F."/>
            <person name="Suzuki S."/>
            <person name="Worden A.Z."/>
            <person name="Zauner S."/>
            <person name="Barry K."/>
            <person name="Bell C."/>
            <person name="Bharti A.K."/>
            <person name="Crow J.A."/>
            <person name="Grimwood J."/>
            <person name="Kramer R."/>
            <person name="Lindquist E."/>
            <person name="Lucas S."/>
            <person name="Salamov A."/>
            <person name="McFadden G.I."/>
            <person name="Lane C.E."/>
            <person name="Keeling P.J."/>
            <person name="Gray M.W."/>
            <person name="Grigoriev I.V."/>
            <person name="Archibald J.M."/>
        </authorList>
    </citation>
    <scope>NUCLEOTIDE SEQUENCE</scope>
    <source>
        <strain evidence="2 4">CCMP2712</strain>
    </source>
</reference>
<dbReference type="PaxDb" id="55529-EKX47567"/>
<evidence type="ECO:0000313" key="4">
    <source>
        <dbReference type="Proteomes" id="UP000011087"/>
    </source>
</evidence>
<reference evidence="4" key="2">
    <citation type="submission" date="2012-11" db="EMBL/GenBank/DDBJ databases">
        <authorList>
            <person name="Kuo A."/>
            <person name="Curtis B.A."/>
            <person name="Tanifuji G."/>
            <person name="Burki F."/>
            <person name="Gruber A."/>
            <person name="Irimia M."/>
            <person name="Maruyama S."/>
            <person name="Arias M.C."/>
            <person name="Ball S.G."/>
            <person name="Gile G.H."/>
            <person name="Hirakawa Y."/>
            <person name="Hopkins J.F."/>
            <person name="Rensing S.A."/>
            <person name="Schmutz J."/>
            <person name="Symeonidi A."/>
            <person name="Elias M."/>
            <person name="Eveleigh R.J."/>
            <person name="Herman E.K."/>
            <person name="Klute M.J."/>
            <person name="Nakayama T."/>
            <person name="Obornik M."/>
            <person name="Reyes-Prieto A."/>
            <person name="Armbrust E.V."/>
            <person name="Aves S.J."/>
            <person name="Beiko R.G."/>
            <person name="Coutinho P."/>
            <person name="Dacks J.B."/>
            <person name="Durnford D.G."/>
            <person name="Fast N.M."/>
            <person name="Green B.R."/>
            <person name="Grisdale C."/>
            <person name="Hempe F."/>
            <person name="Henrissat B."/>
            <person name="Hoppner M.P."/>
            <person name="Ishida K.-I."/>
            <person name="Kim E."/>
            <person name="Koreny L."/>
            <person name="Kroth P.G."/>
            <person name="Liu Y."/>
            <person name="Malik S.-B."/>
            <person name="Maier U.G."/>
            <person name="McRose D."/>
            <person name="Mock T."/>
            <person name="Neilson J.A."/>
            <person name="Onodera N.T."/>
            <person name="Poole A.M."/>
            <person name="Pritham E.J."/>
            <person name="Richards T.A."/>
            <person name="Rocap G."/>
            <person name="Roy S.W."/>
            <person name="Sarai C."/>
            <person name="Schaack S."/>
            <person name="Shirato S."/>
            <person name="Slamovits C.H."/>
            <person name="Spencer D.F."/>
            <person name="Suzuki S."/>
            <person name="Worden A.Z."/>
            <person name="Zauner S."/>
            <person name="Barry K."/>
            <person name="Bell C."/>
            <person name="Bharti A.K."/>
            <person name="Crow J.A."/>
            <person name="Grimwood J."/>
            <person name="Kramer R."/>
            <person name="Lindquist E."/>
            <person name="Lucas S."/>
            <person name="Salamov A."/>
            <person name="McFadden G.I."/>
            <person name="Lane C.E."/>
            <person name="Keeling P.J."/>
            <person name="Gray M.W."/>
            <person name="Grigoriev I.V."/>
            <person name="Archibald J.M."/>
        </authorList>
    </citation>
    <scope>NUCLEOTIDE SEQUENCE</scope>
    <source>
        <strain evidence="4">CCMP2712</strain>
    </source>
</reference>
<protein>
    <recommendedName>
        <fullName evidence="5">LysM domain-containing protein</fullName>
    </recommendedName>
</protein>
<name>L1JGV7_GUITC</name>
<dbReference type="AlphaFoldDB" id="L1JGV7"/>
<evidence type="ECO:0000313" key="3">
    <source>
        <dbReference type="EnsemblProtists" id="EKX47567"/>
    </source>
</evidence>
<reference evidence="3" key="3">
    <citation type="submission" date="2016-03" db="UniProtKB">
        <authorList>
            <consortium name="EnsemblProtists"/>
        </authorList>
    </citation>
    <scope>IDENTIFICATION</scope>
</reference>
<dbReference type="GeneID" id="17304256"/>
<accession>L1JGV7</accession>
<keyword evidence="4" id="KW-1185">Reference proteome</keyword>
<proteinExistence type="predicted"/>
<evidence type="ECO:0008006" key="5">
    <source>
        <dbReference type="Google" id="ProtNLM"/>
    </source>
</evidence>
<keyword evidence="1" id="KW-0732">Signal</keyword>
<dbReference type="RefSeq" id="XP_005834547.1">
    <property type="nucleotide sequence ID" value="XM_005834490.1"/>
</dbReference>
<dbReference type="KEGG" id="gtt:GUITHDRAFT_137345"/>
<dbReference type="EnsemblProtists" id="EKX47567">
    <property type="protein sequence ID" value="EKX47567"/>
    <property type="gene ID" value="GUITHDRAFT_137345"/>
</dbReference>
<gene>
    <name evidence="2" type="ORF">GUITHDRAFT_137345</name>
</gene>
<evidence type="ECO:0000256" key="1">
    <source>
        <dbReference type="SAM" id="SignalP"/>
    </source>
</evidence>
<feature type="signal peptide" evidence="1">
    <location>
        <begin position="1"/>
        <end position="21"/>
    </location>
</feature>
<dbReference type="Proteomes" id="UP000011087">
    <property type="component" value="Unassembled WGS sequence"/>
</dbReference>
<dbReference type="HOGENOM" id="CLU_282362_0_0_1"/>
<dbReference type="EMBL" id="JH992989">
    <property type="protein sequence ID" value="EKX47567.1"/>
    <property type="molecule type" value="Genomic_DNA"/>
</dbReference>
<evidence type="ECO:0000313" key="2">
    <source>
        <dbReference type="EMBL" id="EKX47567.1"/>
    </source>
</evidence>
<feature type="chain" id="PRO_5008771444" description="LysM domain-containing protein" evidence="1">
    <location>
        <begin position="22"/>
        <end position="1107"/>
    </location>
</feature>
<sequence>MAAYALLFVVALWAGAAMAGASFLSGSLTWDRVGATPQLLSPSCDGLVAGGEGSFAPNSCARNFGKVVLTARMVVTDTAIGGTPTAGQQVVLNGVTLDYGDGTSSSSLPFLVQAVGQTVVNGVSLVSVQLVSRSYHSYEGVQQPTLTASVKSTVLKRFIRCSSGVTSTCLAPYIDASTVDSCATSRVDLANTNVILETTISLIGCQACLPDYDPRAIEYSVFPATNHHSPSSAMLPVVTIPALSDKTQSVSFIIPGVDEDGASRSRSCSSSCNNVVTVWDVNSTSLSGNILSCNSDPVASPLNEGEWTLQANDVKDGGGAVATLQGPLQGPANSLYLLRVKLRDVLGVSSALEVVFRVCSDITNFFADSTGIRLLNNQGHLPPVLVRLNPWHSPMPRRIECVVGSPCTFEFGAAAYDSSVSSLLGRNRSCSWGLSDANTLGSQSTKCVDNMRTLAGGEQVEVDVSQASIQGCINATFSRELNESNCHVIEEVQTGQTNLVRRRVHIFGGRRSHSYPVEYDIGKRFSLCFQARSCSTCCYGPPACVSVEVVGRPPQITSPACWIESSSATDVSPGSPDLPSSPAQYASNVDPMMYLFSASDPDMGDTVTMSFLSDTSISTIFQFGSPTVSTSPLTLHLNSSCNSSQPFLLADACRFGSLFLNVSVAHKDGFPSPLLFDSDSSSSFAAFASDQTVCFLATDNQVGRDGELRSSAADDAQALVWGRGLNSSELRCHNIKFQGPPMFVTSRADPLESPYLTSDVTGFGVGVAQLDMLVGQEISFTLRARDPNTEDQVSILLMENPGIPMYSRLTPATCVYNLSSTSAGVGGSGCSDVRSSFSWVPPEDSSGKVFRVCFIAKDNSIQCNKLQSSELTGGGRRATSLGFYSHSLCVDMHVTAAEVTWLPGTAGGEQAVQVVTYVGCHTQFAFLAAAGRYNATILVADNQQLQEWMQLSITRAENFTRGELDVSPPRGTEGSSFLLCLVAAGVGTGEYTGLIKSQGGNLLTSRRCLSIEIQKCKYCVNPEETLLSKMKSFSIDVNWMRLFSMNAVDDSDPNTQRIFHPDLLSTQGVQSIINVGLSYELILNLNPDLVDALSLPGQAICLIPCSS</sequence>